<dbReference type="EMBL" id="PEIB01000004">
    <property type="protein sequence ID" value="RXJ74097.1"/>
    <property type="molecule type" value="Genomic_DNA"/>
</dbReference>
<evidence type="ECO:0000313" key="1">
    <source>
        <dbReference type="EMBL" id="RXJ74097.1"/>
    </source>
</evidence>
<keyword evidence="2" id="KW-1185">Reference proteome</keyword>
<dbReference type="RefSeq" id="WP_129121455.1">
    <property type="nucleotide sequence ID" value="NZ_PEIB01000004.1"/>
</dbReference>
<dbReference type="InterPro" id="IPR011030">
    <property type="entry name" value="Lipovitellin_superhlx_dom"/>
</dbReference>
<evidence type="ECO:0000313" key="2">
    <source>
        <dbReference type="Proteomes" id="UP000290287"/>
    </source>
</evidence>
<dbReference type="SUPFAM" id="SSF48431">
    <property type="entry name" value="Lipovitellin-phosvitin complex, superhelical domain"/>
    <property type="match status" value="1"/>
</dbReference>
<protein>
    <submittedName>
        <fullName evidence="1">Uncharacterized protein</fullName>
    </submittedName>
</protein>
<dbReference type="Proteomes" id="UP000290287">
    <property type="component" value="Unassembled WGS sequence"/>
</dbReference>
<name>A0A4Q0YS96_9GAMM</name>
<gene>
    <name evidence="1" type="ORF">CS022_05535</name>
</gene>
<dbReference type="AlphaFoldDB" id="A0A4Q0YS96"/>
<proteinExistence type="predicted"/>
<reference evidence="1 2" key="1">
    <citation type="submission" date="2017-10" db="EMBL/GenBank/DDBJ databases">
        <title>Nyctiphanis sp. nov., isolated from the stomach of the euphausiid Nyctiphanes simplex (Hansen, 1911) in the Gulf of California.</title>
        <authorList>
            <person name="Gomez-Gil B."/>
            <person name="Aguilar-Mendez M."/>
            <person name="Lopez-Cortes A."/>
            <person name="Gomez-Gutierrez J."/>
            <person name="Roque A."/>
            <person name="Lang E."/>
            <person name="Gonzalez-Castillo A."/>
        </authorList>
    </citation>
    <scope>NUCLEOTIDE SEQUENCE [LARGE SCALE GENOMIC DNA]</scope>
    <source>
        <strain evidence="1 2">CAIM 600</strain>
    </source>
</reference>
<sequence length="600" mass="66760">MRKYIISAVGLIVVVSLFFIQTDFWGGNGGSLNNGSATENALSNPTSEVIGTQQKTSHQNSLLKNNTSEFLGYIVNVNVGMTNSDIEETGGNSSGTKASFELVFNHPFESGTAKQALVRNFIQETANGPYKVDQMGFLYDLEQPQVYQNLDLLGLPKEHTLVMLPYILNAISYHSETTPLILTTPTMKTEYSYQRLDNKKLLRELIDYQDGPSVVYSANSPQVAYSETWQADLSEDKFIERVATKSAIQALFTNVNDGEDLSIEQHIRLTMKRFYPESADFTQGLFIANANRSIDILLAGSDLKEPENDEEMLLLLDKVTETLSQAEAEMLGRYLITNKSISEVKDLLADEALDPFNKQALLMALQEANQPESETYLASIILDASVADRYRAAGMVNIALIKDATHVSYDALHGVMYKQEAPLLIETALYNIGNISRNQSLIAPDGVKEIMSILEKTQDDSRERFIALQAAANANNDAFTETFVSSLSANTPRERLAAVEGALYRPNAKSQAVEHLLLKETSPMVFAAAERYYRRVEPSFYEVIKFYERLKSENDENMQVALGKVLLSNRAQKERMQQKLEELIPVKPGIAKLLSGSSDG</sequence>
<organism evidence="1 2">
    <name type="scientific">Veronia nyctiphanis</name>
    <dbReference type="NCBI Taxonomy" id="1278244"/>
    <lineage>
        <taxon>Bacteria</taxon>
        <taxon>Pseudomonadati</taxon>
        <taxon>Pseudomonadota</taxon>
        <taxon>Gammaproteobacteria</taxon>
        <taxon>Vibrionales</taxon>
        <taxon>Vibrionaceae</taxon>
        <taxon>Veronia</taxon>
    </lineage>
</organism>
<accession>A0A4Q0YS96</accession>
<comment type="caution">
    <text evidence="1">The sequence shown here is derived from an EMBL/GenBank/DDBJ whole genome shotgun (WGS) entry which is preliminary data.</text>
</comment>
<dbReference type="OrthoDB" id="5914832at2"/>